<dbReference type="Pfam" id="PF02938">
    <property type="entry name" value="GAD"/>
    <property type="match status" value="1"/>
</dbReference>
<dbReference type="InterPro" id="IPR023168">
    <property type="entry name" value="GatB_Yqey_C_2"/>
</dbReference>
<dbReference type="EMBL" id="CP078063">
    <property type="protein sequence ID" value="UVE50007.1"/>
    <property type="molecule type" value="Genomic_DNA"/>
</dbReference>
<dbReference type="NCBIfam" id="TIGR00134">
    <property type="entry name" value="gatE_arch"/>
    <property type="match status" value="1"/>
</dbReference>
<dbReference type="InterPro" id="IPR042114">
    <property type="entry name" value="GatB_C_1"/>
</dbReference>
<dbReference type="InterPro" id="IPR003789">
    <property type="entry name" value="Asn/Gln_tRNA_amidoTrase-B-like"/>
</dbReference>
<evidence type="ECO:0000256" key="3">
    <source>
        <dbReference type="ARBA" id="ARBA00022840"/>
    </source>
</evidence>
<dbReference type="GeneID" id="74530040"/>
<dbReference type="GO" id="GO:0016874">
    <property type="term" value="F:ligase activity"/>
    <property type="evidence" value="ECO:0007669"/>
    <property type="project" value="UniProtKB-KW"/>
</dbReference>
<dbReference type="PANTHER" id="PTHR11659">
    <property type="entry name" value="GLUTAMYL-TRNA GLN AMIDOTRANSFERASE SUBUNIT B MITOCHONDRIAL AND PROKARYOTIC PET112-RELATED"/>
    <property type="match status" value="1"/>
</dbReference>
<dbReference type="Gene3D" id="1.10.150.380">
    <property type="entry name" value="GatB domain, N-terminal subdomain"/>
    <property type="match status" value="1"/>
</dbReference>
<dbReference type="RefSeq" id="WP_258302315.1">
    <property type="nucleotide sequence ID" value="NZ_CP078063.1"/>
</dbReference>
<dbReference type="SUPFAM" id="SSF55261">
    <property type="entry name" value="GAD domain-like"/>
    <property type="match status" value="1"/>
</dbReference>
<evidence type="ECO:0000313" key="9">
    <source>
        <dbReference type="Proteomes" id="UP001058330"/>
    </source>
</evidence>
<dbReference type="InterPro" id="IPR029351">
    <property type="entry name" value="GAD_dom"/>
</dbReference>
<comment type="catalytic activity">
    <reaction evidence="5 6">
        <text>L-glutamyl-tRNA(Gln) + L-glutamine + ATP + H2O = L-glutaminyl-tRNA(Gln) + L-glutamate + ADP + phosphate + H(+)</text>
        <dbReference type="Rhea" id="RHEA:17521"/>
        <dbReference type="Rhea" id="RHEA-COMP:9681"/>
        <dbReference type="Rhea" id="RHEA-COMP:9684"/>
        <dbReference type="ChEBI" id="CHEBI:15377"/>
        <dbReference type="ChEBI" id="CHEBI:15378"/>
        <dbReference type="ChEBI" id="CHEBI:29985"/>
        <dbReference type="ChEBI" id="CHEBI:30616"/>
        <dbReference type="ChEBI" id="CHEBI:43474"/>
        <dbReference type="ChEBI" id="CHEBI:58359"/>
        <dbReference type="ChEBI" id="CHEBI:78520"/>
        <dbReference type="ChEBI" id="CHEBI:78521"/>
        <dbReference type="ChEBI" id="CHEBI:456216"/>
    </reaction>
</comment>
<dbReference type="Pfam" id="PF02934">
    <property type="entry name" value="GatB_N"/>
    <property type="match status" value="1"/>
</dbReference>
<dbReference type="NCBIfam" id="NF003107">
    <property type="entry name" value="PRK04028.1"/>
    <property type="match status" value="1"/>
</dbReference>
<evidence type="ECO:0000259" key="7">
    <source>
        <dbReference type="SMART" id="SM00845"/>
    </source>
</evidence>
<keyword evidence="2 6" id="KW-0547">Nucleotide-binding</keyword>
<proteinExistence type="inferred from homology"/>
<keyword evidence="3 6" id="KW-0067">ATP-binding</keyword>
<dbReference type="SMART" id="SM00845">
    <property type="entry name" value="GatB_Yqey"/>
    <property type="match status" value="1"/>
</dbReference>
<dbReference type="InterPro" id="IPR017959">
    <property type="entry name" value="Asn/Gln-tRNA_amidoTrfase_suB/E"/>
</dbReference>
<comment type="function">
    <text evidence="6">Allows the formation of correctly charged Gln-tRNA(Gln) through the transamidation of misacylated Glu-tRNA(Gln) in organisms which lack glutaminyl-tRNA synthetase. The reaction takes place in the presence of glutamine and ATP through an activated gamma-phospho-Glu-tRNA(Gln). The GatDE system is specific for glutamate and does not act on aspartate.</text>
</comment>
<evidence type="ECO:0000256" key="1">
    <source>
        <dbReference type="ARBA" id="ARBA00022598"/>
    </source>
</evidence>
<evidence type="ECO:0000256" key="2">
    <source>
        <dbReference type="ARBA" id="ARBA00022741"/>
    </source>
</evidence>
<feature type="domain" description="Asn/Gln amidotransferase" evidence="7">
    <location>
        <begin position="477"/>
        <end position="618"/>
    </location>
</feature>
<name>A0ABY5RCD8_HALLR</name>
<evidence type="ECO:0000256" key="5">
    <source>
        <dbReference type="ARBA" id="ARBA00047913"/>
    </source>
</evidence>
<organism evidence="8 9">
    <name type="scientific">Haloferax larsenii</name>
    <dbReference type="NCBI Taxonomy" id="302484"/>
    <lineage>
        <taxon>Archaea</taxon>
        <taxon>Methanobacteriati</taxon>
        <taxon>Methanobacteriota</taxon>
        <taxon>Stenosarchaea group</taxon>
        <taxon>Halobacteria</taxon>
        <taxon>Halobacteriales</taxon>
        <taxon>Haloferacaceae</taxon>
        <taxon>Haloferax</taxon>
    </lineage>
</organism>
<comment type="similarity">
    <text evidence="6">Belongs to the GatB/GatE family. GatE subfamily.</text>
</comment>
<dbReference type="HAMAP" id="MF_00588">
    <property type="entry name" value="GatE"/>
    <property type="match status" value="1"/>
</dbReference>
<dbReference type="Pfam" id="PF02637">
    <property type="entry name" value="GatB_Yqey"/>
    <property type="match status" value="1"/>
</dbReference>
<keyword evidence="1 6" id="KW-0436">Ligase</keyword>
<dbReference type="InterPro" id="IPR006075">
    <property type="entry name" value="Asn/Gln-tRNA_Trfase_suB/E_cat"/>
</dbReference>
<dbReference type="InterPro" id="IPR014746">
    <property type="entry name" value="Gln_synth/guanido_kin_cat_dom"/>
</dbReference>
<dbReference type="Gene3D" id="3.30.1360.30">
    <property type="entry name" value="GAD-like domain"/>
    <property type="match status" value="1"/>
</dbReference>
<evidence type="ECO:0000256" key="6">
    <source>
        <dbReference type="HAMAP-Rule" id="MF_00588"/>
    </source>
</evidence>
<dbReference type="InterPro" id="IPR004115">
    <property type="entry name" value="GAD-like_sf"/>
</dbReference>
<evidence type="ECO:0000256" key="4">
    <source>
        <dbReference type="ARBA" id="ARBA00022917"/>
    </source>
</evidence>
<dbReference type="PANTHER" id="PTHR11659:SF2">
    <property type="entry name" value="GLUTAMYL-TRNA(GLN) AMIDOTRANSFERASE SUBUNIT E"/>
    <property type="match status" value="1"/>
</dbReference>
<dbReference type="Gene3D" id="1.10.10.410">
    <property type="match status" value="1"/>
</dbReference>
<dbReference type="InterPro" id="IPR018027">
    <property type="entry name" value="Asn/Gln_amidotransferase"/>
</dbReference>
<reference evidence="8" key="1">
    <citation type="submission" date="2021-07" db="EMBL/GenBank/DDBJ databases">
        <title>Studies on halocins as antimicrobial molecules from haloarchaea.</title>
        <authorList>
            <person name="Kumar S."/>
            <person name="Khare S.K."/>
        </authorList>
    </citation>
    <scope>NUCLEOTIDE SEQUENCE</scope>
    <source>
        <strain evidence="8">NCIM 5678</strain>
    </source>
</reference>
<keyword evidence="9" id="KW-1185">Reference proteome</keyword>
<evidence type="ECO:0000313" key="8">
    <source>
        <dbReference type="EMBL" id="UVE50007.1"/>
    </source>
</evidence>
<accession>A0ABY5RCD8</accession>
<keyword evidence="4 6" id="KW-0648">Protein biosynthesis</keyword>
<gene>
    <name evidence="6 8" type="primary">gatE</name>
    <name evidence="8" type="ORF">KU306_13995</name>
</gene>
<dbReference type="InterPro" id="IPR004414">
    <property type="entry name" value="GatE"/>
</dbReference>
<protein>
    <recommendedName>
        <fullName evidence="6">Glutamyl-tRNA(Gln) amidotransferase subunit E</fullName>
        <shortName evidence="6">Glu-ADT subunit E</shortName>
        <ecNumber evidence="6">6.3.5.-</ecNumber>
    </recommendedName>
</protein>
<dbReference type="InterPro" id="IPR017958">
    <property type="entry name" value="Gln-tRNA_amidoTrfase_suB_CS"/>
</dbReference>
<dbReference type="EC" id="6.3.5.-" evidence="6"/>
<dbReference type="SUPFAM" id="SSF89095">
    <property type="entry name" value="GatB/YqeY motif"/>
    <property type="match status" value="1"/>
</dbReference>
<dbReference type="Proteomes" id="UP001058330">
    <property type="component" value="Chromosome"/>
</dbReference>
<comment type="subunit">
    <text evidence="6">Heterodimer of GatD and GatE.</text>
</comment>
<dbReference type="PROSITE" id="PS01234">
    <property type="entry name" value="GATB"/>
    <property type="match status" value="1"/>
</dbReference>
<dbReference type="SUPFAM" id="SSF55931">
    <property type="entry name" value="Glutamine synthetase/guanido kinase"/>
    <property type="match status" value="1"/>
</dbReference>
<sequence length="622" mass="67450">MSEYDYEDLGLVVGLEIHQQLDTATKLFCSCPTALREPDEAERTFTRFLHPTKSELGELDEAALEESRVDREFEYLAYDTTCLVEEDDEPPHELDVEARTVAMQIAELLDMQVVDQAHVMRKLVIDGSNTSGFQRTTLVAQDGEIDTSEGPVSIVDIMLEEESAQRIEERDDGVLFSLDRLGIPLVEIGTGPDITSPEQAREAAETIGMLLRSTGKVKRGLGTIRQDVNVSIEEGARVEIKGVQALDQIDEIVRSEVGRQAELIEIRDELQSRGASVGDVTDVTDVFEDSDSGVIRGALDSGGKVMGVRLAGFDGLVGRELQPDRRLGTEFSDHAKRHGAGGIFHTDELPAYGVTEDEVEALRDAVDAGSEDAVAIVADDPETADLAIEAVADRAEVAIEEVPEETRGANDDGTTRYLRPLPGAARMYPETDVIPVDLDPSDVETPELLTEKVDRYQDEFGLDAGLADQVAYGRKMPLFEQAVDEGIDATFAAGLLESTLTELRRDDVAVENITDDHLLAVMHLVEDGDLAKEGVNDVLSTIAENPDLSAEEAVEEAGLSGVSEDEVREAIAEVVERNAGQVEEQGMGAFSALMGEAMGALRGKADGGVVSDVLREEIQKRA</sequence>